<comment type="caution">
    <text evidence="1">The sequence shown here is derived from an EMBL/GenBank/DDBJ whole genome shotgun (WGS) entry which is preliminary data.</text>
</comment>
<dbReference type="EMBL" id="BMAT01007988">
    <property type="protein sequence ID" value="GFR75971.1"/>
    <property type="molecule type" value="Genomic_DNA"/>
</dbReference>
<proteinExistence type="predicted"/>
<protein>
    <recommendedName>
        <fullName evidence="3">SOCS box domain-containing protein</fullName>
    </recommendedName>
</protein>
<accession>A0AAV4FSZ1</accession>
<keyword evidence="2" id="KW-1185">Reference proteome</keyword>
<dbReference type="Proteomes" id="UP000762676">
    <property type="component" value="Unassembled WGS sequence"/>
</dbReference>
<dbReference type="InterPro" id="IPR036770">
    <property type="entry name" value="Ankyrin_rpt-contain_sf"/>
</dbReference>
<evidence type="ECO:0000313" key="1">
    <source>
        <dbReference type="EMBL" id="GFR75971.1"/>
    </source>
</evidence>
<name>A0AAV4FSZ1_9GAST</name>
<organism evidence="1 2">
    <name type="scientific">Elysia marginata</name>
    <dbReference type="NCBI Taxonomy" id="1093978"/>
    <lineage>
        <taxon>Eukaryota</taxon>
        <taxon>Metazoa</taxon>
        <taxon>Spiralia</taxon>
        <taxon>Lophotrochozoa</taxon>
        <taxon>Mollusca</taxon>
        <taxon>Gastropoda</taxon>
        <taxon>Heterobranchia</taxon>
        <taxon>Euthyneura</taxon>
        <taxon>Panpulmonata</taxon>
        <taxon>Sacoglossa</taxon>
        <taxon>Placobranchoidea</taxon>
        <taxon>Plakobranchidae</taxon>
        <taxon>Elysia</taxon>
    </lineage>
</organism>
<reference evidence="1 2" key="1">
    <citation type="journal article" date="2021" name="Elife">
        <title>Chloroplast acquisition without the gene transfer in kleptoplastic sea slugs, Plakobranchus ocellatus.</title>
        <authorList>
            <person name="Maeda T."/>
            <person name="Takahashi S."/>
            <person name="Yoshida T."/>
            <person name="Shimamura S."/>
            <person name="Takaki Y."/>
            <person name="Nagai Y."/>
            <person name="Toyoda A."/>
            <person name="Suzuki Y."/>
            <person name="Arimoto A."/>
            <person name="Ishii H."/>
            <person name="Satoh N."/>
            <person name="Nishiyama T."/>
            <person name="Hasebe M."/>
            <person name="Maruyama T."/>
            <person name="Minagawa J."/>
            <person name="Obokata J."/>
            <person name="Shigenobu S."/>
        </authorList>
    </citation>
    <scope>NUCLEOTIDE SEQUENCE [LARGE SCALE GENOMIC DNA]</scope>
</reference>
<evidence type="ECO:0008006" key="3">
    <source>
        <dbReference type="Google" id="ProtNLM"/>
    </source>
</evidence>
<dbReference type="SUPFAM" id="SSF48403">
    <property type="entry name" value="Ankyrin repeat"/>
    <property type="match status" value="1"/>
</dbReference>
<gene>
    <name evidence="1" type="ORF">ElyMa_003935000</name>
</gene>
<sequence length="334" mass="38178">MIAVLLEFGEALTLLLHKGAFVNTISQHGFTPMSESSLDHAIQLLRQGFDPALSRRDRHIFHYAVDFGRRSLVRGFLMNGFPPLDLGIEYKLTNGQNKCKVMSPLSIAMINRRVDLAKFLIANRFLTVRYDTVQLYWNSELLGHLSHHCKNGDIEAKKCLEILRVLSSQPRTLRNLCLSAVSSALSGHMLLPVLFLKVKKPVGQRFWKCSSTFKETVQRLEIPTILKRVLMHQTPSSAICCQLWGEIDLWEEKRYTISSSDTSRSLSERYVFRLEWTHVASCSIPKSKKTNRTALLEMFANIQRDGAAFRNTHHLRKRTHAPNTIFCNLLPIMG</sequence>
<dbReference type="Gene3D" id="1.25.40.20">
    <property type="entry name" value="Ankyrin repeat-containing domain"/>
    <property type="match status" value="1"/>
</dbReference>
<evidence type="ECO:0000313" key="2">
    <source>
        <dbReference type="Proteomes" id="UP000762676"/>
    </source>
</evidence>
<dbReference type="AlphaFoldDB" id="A0AAV4FSZ1"/>